<organism evidence="7 8">
    <name type="scientific">Adiantum capillus-veneris</name>
    <name type="common">Maidenhair fern</name>
    <dbReference type="NCBI Taxonomy" id="13818"/>
    <lineage>
        <taxon>Eukaryota</taxon>
        <taxon>Viridiplantae</taxon>
        <taxon>Streptophyta</taxon>
        <taxon>Embryophyta</taxon>
        <taxon>Tracheophyta</taxon>
        <taxon>Polypodiopsida</taxon>
        <taxon>Polypodiidae</taxon>
        <taxon>Polypodiales</taxon>
        <taxon>Pteridineae</taxon>
        <taxon>Pteridaceae</taxon>
        <taxon>Vittarioideae</taxon>
        <taxon>Adiantum</taxon>
    </lineage>
</organism>
<comment type="caution">
    <text evidence="7">The sequence shown here is derived from an EMBL/GenBank/DDBJ whole genome shotgun (WGS) entry which is preliminary data.</text>
</comment>
<dbReference type="AlphaFoldDB" id="A0A9D4UA88"/>
<evidence type="ECO:0000256" key="2">
    <source>
        <dbReference type="ARBA" id="ARBA00023277"/>
    </source>
</evidence>
<accession>A0A9D4UA88</accession>
<dbReference type="Gene3D" id="3.20.20.80">
    <property type="entry name" value="Glycosidases"/>
    <property type="match status" value="1"/>
</dbReference>
<keyword evidence="4" id="KW-0326">Glycosidase</keyword>
<dbReference type="GO" id="GO:0000272">
    <property type="term" value="P:polysaccharide catabolic process"/>
    <property type="evidence" value="ECO:0007669"/>
    <property type="project" value="UniProtKB-KW"/>
</dbReference>
<keyword evidence="2 4" id="KW-0119">Carbohydrate metabolism</keyword>
<dbReference type="Pfam" id="PF01373">
    <property type="entry name" value="Glyco_hydro_14"/>
    <property type="match status" value="1"/>
</dbReference>
<evidence type="ECO:0000259" key="6">
    <source>
        <dbReference type="Pfam" id="PF05687"/>
    </source>
</evidence>
<feature type="region of interest" description="Disordered" evidence="5">
    <location>
        <begin position="1"/>
        <end position="23"/>
    </location>
</feature>
<dbReference type="GO" id="GO:0080090">
    <property type="term" value="P:regulation of primary metabolic process"/>
    <property type="evidence" value="ECO:0007669"/>
    <property type="project" value="UniProtKB-ARBA"/>
</dbReference>
<dbReference type="InterPro" id="IPR001554">
    <property type="entry name" value="Glyco_hydro_14"/>
</dbReference>
<dbReference type="PRINTS" id="PR00750">
    <property type="entry name" value="BETAAMYLASE"/>
</dbReference>
<dbReference type="EMBL" id="JABFUD020000021">
    <property type="protein sequence ID" value="KAI5063256.1"/>
    <property type="molecule type" value="Genomic_DNA"/>
</dbReference>
<feature type="domain" description="BES1/BZR1 plant transcription factor N-terminal" evidence="6">
    <location>
        <begin position="39"/>
        <end position="118"/>
    </location>
</feature>
<name>A0A9D4UA88_ADICA</name>
<comment type="catalytic activity">
    <reaction evidence="4">
        <text>Hydrolysis of (1-&gt;4)-alpha-D-glucosidic linkages in polysaccharides so as to remove successive maltose units from the non-reducing ends of the chains.</text>
        <dbReference type="EC" id="3.2.1.2"/>
    </reaction>
</comment>
<evidence type="ECO:0000256" key="1">
    <source>
        <dbReference type="ARBA" id="ARBA00005652"/>
    </source>
</evidence>
<dbReference type="PANTHER" id="PTHR31352">
    <property type="entry name" value="BETA-AMYLASE 1, CHLOROPLASTIC"/>
    <property type="match status" value="1"/>
</dbReference>
<dbReference type="Proteomes" id="UP000886520">
    <property type="component" value="Chromosome 21"/>
</dbReference>
<evidence type="ECO:0000256" key="4">
    <source>
        <dbReference type="RuleBase" id="RU000509"/>
    </source>
</evidence>
<dbReference type="GO" id="GO:0016161">
    <property type="term" value="F:beta-amylase activity"/>
    <property type="evidence" value="ECO:0007669"/>
    <property type="project" value="UniProtKB-EC"/>
</dbReference>
<dbReference type="PANTHER" id="PTHR31352:SF47">
    <property type="entry name" value="BETA-AMYLASE 7"/>
    <property type="match status" value="1"/>
</dbReference>
<dbReference type="OrthoDB" id="1874744at2759"/>
<evidence type="ECO:0000256" key="3">
    <source>
        <dbReference type="ARBA" id="ARBA00023326"/>
    </source>
</evidence>
<evidence type="ECO:0000256" key="5">
    <source>
        <dbReference type="SAM" id="MobiDB-lite"/>
    </source>
</evidence>
<feature type="compositionally biased region" description="Basic and acidic residues" evidence="5">
    <location>
        <begin position="1"/>
        <end position="10"/>
    </location>
</feature>
<dbReference type="Pfam" id="PF05687">
    <property type="entry name" value="BES1_N"/>
    <property type="match status" value="1"/>
</dbReference>
<reference evidence="7" key="1">
    <citation type="submission" date="2021-01" db="EMBL/GenBank/DDBJ databases">
        <title>Adiantum capillus-veneris genome.</title>
        <authorList>
            <person name="Fang Y."/>
            <person name="Liao Q."/>
        </authorList>
    </citation>
    <scope>NUCLEOTIDE SEQUENCE</scope>
    <source>
        <strain evidence="7">H3</strain>
        <tissue evidence="7">Leaf</tissue>
    </source>
</reference>
<comment type="similarity">
    <text evidence="1 4">Belongs to the glycosyl hydrolase 14 family.</text>
</comment>
<keyword evidence="4" id="KW-0378">Hydrolase</keyword>
<proteinExistence type="inferred from homology"/>
<evidence type="ECO:0000313" key="8">
    <source>
        <dbReference type="Proteomes" id="UP000886520"/>
    </source>
</evidence>
<dbReference type="InterPro" id="IPR008540">
    <property type="entry name" value="BES1_N"/>
</dbReference>
<feature type="compositionally biased region" description="Basic and acidic residues" evidence="5">
    <location>
        <begin position="36"/>
        <end position="52"/>
    </location>
</feature>
<feature type="region of interest" description="Disordered" evidence="5">
    <location>
        <begin position="36"/>
        <end position="56"/>
    </location>
</feature>
<dbReference type="SUPFAM" id="SSF51445">
    <property type="entry name" value="(Trans)glycosidases"/>
    <property type="match status" value="1"/>
</dbReference>
<keyword evidence="8" id="KW-1185">Reference proteome</keyword>
<keyword evidence="3 4" id="KW-0624">Polysaccharide degradation</keyword>
<sequence>MGFGHRRMDVEACGSGTSGDADDKVEVITNPLIIEQKAKKERSREKEKEKTKLRERHRRSITSNILAGLRRYGNYNLPIRADINDVIKALAREAGWTVEADGTTFRSKAHSAWMSSASGSAFSPGNFNYPQKVLLSDMSDGDMKPAELVMMKDNYLSKSQAQYNMASLDRSCGEYKADINGKFWQEEQMKHLTGTFSSRDFLGTPYIPVYVTLPLSVFSDRNQLFDPVGLRQNLIELKSASVDGIMVECCWGRVENDSPHKYDWSGYVKLFQIVREVDLKLQVSMSFHECVDSDLDILIPLPTWILDVGKENPDIFFTDQQGRRNRQCLSWGVDRERVLKGRNALEVYYDFMRSFRQTFECFFEDKTIVSVEIGLGVRGELQYPSHSKAHGWIYPGIGEFQCFDKFMLKQLKAAAEARGCPEWGRAPQNTGNYNSSPQDAFFFCDGGEYNRFYGRFFLNWYSQMLLEHGEQVLSVAHIVFEGTKLLVKISGVHWSYKTPSHAAELTAGFYNVANRDGYASIVKMLAKQNTGLNFVTFEPSQQENFFNGLVNPAGLQWQVLNAAWEAGITVSSGNTRLCHDRDYYIKVLTDAKPFDDPDGHHLASFTYSKLSSPLLERSNFEEFKHFVSCMHGFGLIGRSDAPPHRTLYTYTSASTKILIFAEDFMDITTCEDPNSLSVDVRN</sequence>
<gene>
    <name evidence="7" type="ORF">GOP47_0021803</name>
</gene>
<dbReference type="GO" id="GO:0010468">
    <property type="term" value="P:regulation of gene expression"/>
    <property type="evidence" value="ECO:0007669"/>
    <property type="project" value="UniProtKB-ARBA"/>
</dbReference>
<evidence type="ECO:0000313" key="7">
    <source>
        <dbReference type="EMBL" id="KAI5063256.1"/>
    </source>
</evidence>
<protein>
    <recommendedName>
        <fullName evidence="4">Beta-amylase</fullName>
        <ecNumber evidence="4">3.2.1.2</ecNumber>
    </recommendedName>
</protein>
<dbReference type="EC" id="3.2.1.2" evidence="4"/>
<dbReference type="InterPro" id="IPR017853">
    <property type="entry name" value="GH"/>
</dbReference>